<keyword evidence="10 13" id="KW-0486">Methionine biosynthesis</keyword>
<evidence type="ECO:0000256" key="11">
    <source>
        <dbReference type="PIRSR" id="PIRSR000098-1"/>
    </source>
</evidence>
<name>A0A1M6VRY0_9BACT</name>
<comment type="pathway">
    <text evidence="1 13">Amino-acid biosynthesis; L-threonine biosynthesis; L-threonine from L-aspartate: step 3/5.</text>
</comment>
<dbReference type="InterPro" id="IPR036291">
    <property type="entry name" value="NAD(P)-bd_dom_sf"/>
</dbReference>
<evidence type="ECO:0000256" key="13">
    <source>
        <dbReference type="RuleBase" id="RU000579"/>
    </source>
</evidence>
<gene>
    <name evidence="16" type="ORF">SAMN05720469_12015</name>
</gene>
<dbReference type="Gene3D" id="3.40.50.720">
    <property type="entry name" value="NAD(P)-binding Rossmann-like Domain"/>
    <property type="match status" value="1"/>
</dbReference>
<dbReference type="InterPro" id="IPR045865">
    <property type="entry name" value="ACT-like_dom_sf"/>
</dbReference>
<dbReference type="GO" id="GO:0050661">
    <property type="term" value="F:NADP binding"/>
    <property type="evidence" value="ECO:0007669"/>
    <property type="project" value="InterPro"/>
</dbReference>
<dbReference type="UniPathway" id="UPA00050">
    <property type="reaction ID" value="UER00063"/>
</dbReference>
<dbReference type="SUPFAM" id="SSF51735">
    <property type="entry name" value="NAD(P)-binding Rossmann-fold domains"/>
    <property type="match status" value="1"/>
</dbReference>
<dbReference type="Pfam" id="PF01842">
    <property type="entry name" value="ACT"/>
    <property type="match status" value="1"/>
</dbReference>
<evidence type="ECO:0000256" key="5">
    <source>
        <dbReference type="ARBA" id="ARBA00013376"/>
    </source>
</evidence>
<reference evidence="17" key="1">
    <citation type="submission" date="2016-11" db="EMBL/GenBank/DDBJ databases">
        <authorList>
            <person name="Varghese N."/>
            <person name="Submissions S."/>
        </authorList>
    </citation>
    <scope>NUCLEOTIDE SEQUENCE [LARGE SCALE GENOMIC DNA]</scope>
    <source>
        <strain evidence="17">UWOS</strain>
    </source>
</reference>
<evidence type="ECO:0000256" key="10">
    <source>
        <dbReference type="ARBA" id="ARBA00023167"/>
    </source>
</evidence>
<feature type="binding site" evidence="12">
    <location>
        <begin position="10"/>
        <end position="17"/>
    </location>
    <ligand>
        <name>NADP(+)</name>
        <dbReference type="ChEBI" id="CHEBI:58349"/>
    </ligand>
</feature>
<dbReference type="Pfam" id="PF03447">
    <property type="entry name" value="NAD_binding_3"/>
    <property type="match status" value="1"/>
</dbReference>
<evidence type="ECO:0000256" key="8">
    <source>
        <dbReference type="ARBA" id="ARBA00022857"/>
    </source>
</evidence>
<comment type="catalytic activity">
    <reaction evidence="13">
        <text>L-homoserine + NADP(+) = L-aspartate 4-semialdehyde + NADPH + H(+)</text>
        <dbReference type="Rhea" id="RHEA:15761"/>
        <dbReference type="ChEBI" id="CHEBI:15378"/>
        <dbReference type="ChEBI" id="CHEBI:57476"/>
        <dbReference type="ChEBI" id="CHEBI:57783"/>
        <dbReference type="ChEBI" id="CHEBI:58349"/>
        <dbReference type="ChEBI" id="CHEBI:537519"/>
        <dbReference type="EC" id="1.1.1.3"/>
    </reaction>
</comment>
<dbReference type="GO" id="GO:0009088">
    <property type="term" value="P:threonine biosynthetic process"/>
    <property type="evidence" value="ECO:0007669"/>
    <property type="project" value="UniProtKB-UniPathway"/>
</dbReference>
<dbReference type="SUPFAM" id="SSF55347">
    <property type="entry name" value="Glyceraldehyde-3-phosphate dehydrogenase-like, C-terminal domain"/>
    <property type="match status" value="1"/>
</dbReference>
<keyword evidence="6 13" id="KW-0028">Amino-acid biosynthesis</keyword>
<dbReference type="PROSITE" id="PS51671">
    <property type="entry name" value="ACT"/>
    <property type="match status" value="1"/>
</dbReference>
<dbReference type="EC" id="1.1.1.3" evidence="4 13"/>
<evidence type="ECO:0000256" key="2">
    <source>
        <dbReference type="ARBA" id="ARBA00005062"/>
    </source>
</evidence>
<dbReference type="PANTHER" id="PTHR43331:SF1">
    <property type="entry name" value="HOMOSERINE DEHYDROGENASE"/>
    <property type="match status" value="1"/>
</dbReference>
<dbReference type="InterPro" id="IPR001342">
    <property type="entry name" value="HDH_cat"/>
</dbReference>
<dbReference type="NCBIfam" id="NF004976">
    <property type="entry name" value="PRK06349.1"/>
    <property type="match status" value="1"/>
</dbReference>
<dbReference type="AlphaFoldDB" id="A0A1M6VRY0"/>
<dbReference type="SUPFAM" id="SSF55021">
    <property type="entry name" value="ACT-like"/>
    <property type="match status" value="1"/>
</dbReference>
<accession>A0A1M6VRY0</accession>
<comment type="similarity">
    <text evidence="3 14">Belongs to the homoserine dehydrogenase family.</text>
</comment>
<keyword evidence="7 13" id="KW-0791">Threonine biosynthesis</keyword>
<dbReference type="InterPro" id="IPR005106">
    <property type="entry name" value="Asp/hSer_DH_NAD-bd"/>
</dbReference>
<evidence type="ECO:0000256" key="7">
    <source>
        <dbReference type="ARBA" id="ARBA00022697"/>
    </source>
</evidence>
<keyword evidence="9 13" id="KW-0560">Oxidoreductase</keyword>
<evidence type="ECO:0000313" key="16">
    <source>
        <dbReference type="EMBL" id="SHK84209.1"/>
    </source>
</evidence>
<keyword evidence="17" id="KW-1185">Reference proteome</keyword>
<evidence type="ECO:0000313" key="17">
    <source>
        <dbReference type="Proteomes" id="UP000184275"/>
    </source>
</evidence>
<dbReference type="InterPro" id="IPR002912">
    <property type="entry name" value="ACT_dom"/>
</dbReference>
<dbReference type="FunFam" id="3.30.360.10:FF:000005">
    <property type="entry name" value="Homoserine dehydrogenase"/>
    <property type="match status" value="1"/>
</dbReference>
<feature type="binding site" evidence="12">
    <location>
        <position position="106"/>
    </location>
    <ligand>
        <name>NADPH</name>
        <dbReference type="ChEBI" id="CHEBI:57783"/>
    </ligand>
</feature>
<dbReference type="PIRSF" id="PIRSF000098">
    <property type="entry name" value="Homoser_dehydrog"/>
    <property type="match status" value="1"/>
</dbReference>
<dbReference type="Pfam" id="PF00742">
    <property type="entry name" value="Homoserine_dh"/>
    <property type="match status" value="1"/>
</dbReference>
<dbReference type="PROSITE" id="PS01042">
    <property type="entry name" value="HOMOSER_DHGENASE"/>
    <property type="match status" value="1"/>
</dbReference>
<feature type="domain" description="ACT" evidence="15">
    <location>
        <begin position="355"/>
        <end position="430"/>
    </location>
</feature>
<feature type="active site" description="Proton donor" evidence="11">
    <location>
        <position position="206"/>
    </location>
</feature>
<dbReference type="Gene3D" id="3.30.70.260">
    <property type="match status" value="1"/>
</dbReference>
<dbReference type="Gene3D" id="3.30.360.10">
    <property type="entry name" value="Dihydrodipicolinate Reductase, domain 2"/>
    <property type="match status" value="1"/>
</dbReference>
<protein>
    <recommendedName>
        <fullName evidence="5 13">Homoserine dehydrogenase</fullName>
        <ecNumber evidence="4 13">1.1.1.3</ecNumber>
    </recommendedName>
</protein>
<evidence type="ECO:0000256" key="1">
    <source>
        <dbReference type="ARBA" id="ARBA00005056"/>
    </source>
</evidence>
<feature type="binding site" evidence="12">
    <location>
        <position position="191"/>
    </location>
    <ligand>
        <name>L-homoserine</name>
        <dbReference type="ChEBI" id="CHEBI:57476"/>
    </ligand>
</feature>
<evidence type="ECO:0000256" key="6">
    <source>
        <dbReference type="ARBA" id="ARBA00022605"/>
    </source>
</evidence>
<evidence type="ECO:0000256" key="4">
    <source>
        <dbReference type="ARBA" id="ARBA00013213"/>
    </source>
</evidence>
<evidence type="ECO:0000256" key="14">
    <source>
        <dbReference type="RuleBase" id="RU004171"/>
    </source>
</evidence>
<dbReference type="GO" id="GO:0009086">
    <property type="term" value="P:methionine biosynthetic process"/>
    <property type="evidence" value="ECO:0007669"/>
    <property type="project" value="UniProtKB-KW"/>
</dbReference>
<dbReference type="EMBL" id="FRAW01000020">
    <property type="protein sequence ID" value="SHK84209.1"/>
    <property type="molecule type" value="Genomic_DNA"/>
</dbReference>
<keyword evidence="8 12" id="KW-0521">NADP</keyword>
<dbReference type="InterPro" id="IPR016204">
    <property type="entry name" value="HDH"/>
</dbReference>
<dbReference type="UniPathway" id="UPA00051">
    <property type="reaction ID" value="UER00465"/>
</dbReference>
<dbReference type="GO" id="GO:0004412">
    <property type="term" value="F:homoserine dehydrogenase activity"/>
    <property type="evidence" value="ECO:0007669"/>
    <property type="project" value="UniProtKB-EC"/>
</dbReference>
<dbReference type="Proteomes" id="UP000184275">
    <property type="component" value="Unassembled WGS sequence"/>
</dbReference>
<sequence>MEMLMRIGLIGTGTIGGGVVEIIESKASQYREKLNVNLELACICAKSDEEVAPYKAKGYTTTTDAMQMIADPSIDVIIELAGGYEMPRKWILAALENKKHVVTANKAMIAKYGHEIFPLAEKNGCHVLFEAAVGGGIPIIRSIQEGFVGSEVEHLSCIINGTCNYILSRMGESGLSFESALQEAQENGFAERNPTFDIEGIDSAHKTAILASLCSGKYVDFEKIHVTGVSKITAEDILNAKELGYKIKLLGIYGRGADGSVDARVHPCLVPQDHLLASVDGVLNAVYLQCDNLGQTLQTGAGAGRLPTASAVVADLVSLARSTDVGSRKPLPMGWFTKENPATLIPVDETYSRYYLRFTTKDSCGVLASITGIFSQNNISIESIIQKDVKDPGKVSIVVVSERCKESKILAALEAIDSLSSIAEKSQMIRFLK</sequence>
<comment type="pathway">
    <text evidence="2 13">Amino-acid biosynthesis; L-methionine biosynthesis via de novo pathway; L-homoserine from L-aspartate: step 3/3.</text>
</comment>
<evidence type="ECO:0000259" key="15">
    <source>
        <dbReference type="PROSITE" id="PS51671"/>
    </source>
</evidence>
<evidence type="ECO:0000256" key="12">
    <source>
        <dbReference type="PIRSR" id="PIRSR000098-2"/>
    </source>
</evidence>
<evidence type="ECO:0000256" key="9">
    <source>
        <dbReference type="ARBA" id="ARBA00023002"/>
    </source>
</evidence>
<proteinExistence type="inferred from homology"/>
<dbReference type="PANTHER" id="PTHR43331">
    <property type="entry name" value="HOMOSERINE DEHYDROGENASE"/>
    <property type="match status" value="1"/>
</dbReference>
<evidence type="ECO:0000256" key="3">
    <source>
        <dbReference type="ARBA" id="ARBA00006753"/>
    </source>
</evidence>
<organism evidence="16 17">
    <name type="scientific">Fibrobacter intestinalis</name>
    <dbReference type="NCBI Taxonomy" id="28122"/>
    <lineage>
        <taxon>Bacteria</taxon>
        <taxon>Pseudomonadati</taxon>
        <taxon>Fibrobacterota</taxon>
        <taxon>Fibrobacteria</taxon>
        <taxon>Fibrobacterales</taxon>
        <taxon>Fibrobacteraceae</taxon>
        <taxon>Fibrobacter</taxon>
    </lineage>
</organism>
<dbReference type="CDD" id="cd04881">
    <property type="entry name" value="ACT_HSDH-Hom"/>
    <property type="match status" value="1"/>
</dbReference>
<dbReference type="InterPro" id="IPR019811">
    <property type="entry name" value="HDH_CS"/>
</dbReference>